<dbReference type="GO" id="GO:0006508">
    <property type="term" value="P:proteolysis"/>
    <property type="evidence" value="ECO:0007669"/>
    <property type="project" value="UniProtKB-KW"/>
</dbReference>
<evidence type="ECO:0000256" key="2">
    <source>
        <dbReference type="ARBA" id="ARBA00004613"/>
    </source>
</evidence>
<evidence type="ECO:0000256" key="9">
    <source>
        <dbReference type="ARBA" id="ARBA00023049"/>
    </source>
</evidence>
<organism evidence="13 14">
    <name type="scientific">Nocardioides ginsengisegetis</name>
    <dbReference type="NCBI Taxonomy" id="661491"/>
    <lineage>
        <taxon>Bacteria</taxon>
        <taxon>Bacillati</taxon>
        <taxon>Actinomycetota</taxon>
        <taxon>Actinomycetes</taxon>
        <taxon>Propionibacteriales</taxon>
        <taxon>Nocardioidaceae</taxon>
        <taxon>Nocardioides</taxon>
    </lineage>
</organism>
<dbReference type="InterPro" id="IPR050371">
    <property type="entry name" value="Fungal_virulence_M36"/>
</dbReference>
<dbReference type="GO" id="GO:0004222">
    <property type="term" value="F:metalloendopeptidase activity"/>
    <property type="evidence" value="ECO:0007669"/>
    <property type="project" value="InterPro"/>
</dbReference>
<evidence type="ECO:0000256" key="3">
    <source>
        <dbReference type="ARBA" id="ARBA00006006"/>
    </source>
</evidence>
<evidence type="ECO:0000256" key="12">
    <source>
        <dbReference type="SAM" id="SignalP"/>
    </source>
</evidence>
<comment type="subcellular location">
    <subcellularLocation>
        <location evidence="2">Secreted</location>
    </subcellularLocation>
</comment>
<dbReference type="AlphaFoldDB" id="A0A7W3IY49"/>
<dbReference type="Gene3D" id="1.10.390.10">
    <property type="entry name" value="Neutral Protease Domain 2"/>
    <property type="match status" value="1"/>
</dbReference>
<evidence type="ECO:0000256" key="11">
    <source>
        <dbReference type="SAM" id="MobiDB-lite"/>
    </source>
</evidence>
<feature type="region of interest" description="Disordered" evidence="11">
    <location>
        <begin position="577"/>
        <end position="605"/>
    </location>
</feature>
<dbReference type="RefSeq" id="WP_182537277.1">
    <property type="nucleotide sequence ID" value="NZ_JACGXA010000001.1"/>
</dbReference>
<keyword evidence="6" id="KW-0479">Metal-binding</keyword>
<dbReference type="PANTHER" id="PTHR33478">
    <property type="entry name" value="EXTRACELLULAR METALLOPROTEINASE MEP"/>
    <property type="match status" value="1"/>
</dbReference>
<keyword evidence="5" id="KW-0645">Protease</keyword>
<keyword evidence="12" id="KW-0732">Signal</keyword>
<reference evidence="13 14" key="1">
    <citation type="submission" date="2020-07" db="EMBL/GenBank/DDBJ databases">
        <title>Sequencing the genomes of 1000 actinobacteria strains.</title>
        <authorList>
            <person name="Klenk H.-P."/>
        </authorList>
    </citation>
    <scope>NUCLEOTIDE SEQUENCE [LARGE SCALE GENOMIC DNA]</scope>
    <source>
        <strain evidence="13 14">DSM 21349</strain>
    </source>
</reference>
<protein>
    <recommendedName>
        <fullName evidence="15">Fungalysin metallopeptidase (M36)</fullName>
    </recommendedName>
</protein>
<evidence type="ECO:0000256" key="1">
    <source>
        <dbReference type="ARBA" id="ARBA00001947"/>
    </source>
</evidence>
<dbReference type="SUPFAM" id="SSF55486">
    <property type="entry name" value="Metalloproteases ('zincins'), catalytic domain"/>
    <property type="match status" value="1"/>
</dbReference>
<evidence type="ECO:0000256" key="5">
    <source>
        <dbReference type="ARBA" id="ARBA00022670"/>
    </source>
</evidence>
<dbReference type="InterPro" id="IPR027268">
    <property type="entry name" value="Peptidase_M4/M1_CTD_sf"/>
</dbReference>
<name>A0A7W3IY49_9ACTN</name>
<evidence type="ECO:0000313" key="13">
    <source>
        <dbReference type="EMBL" id="MBA8802684.1"/>
    </source>
</evidence>
<feature type="region of interest" description="Disordered" evidence="11">
    <location>
        <begin position="851"/>
        <end position="873"/>
    </location>
</feature>
<keyword evidence="7" id="KW-0378">Hydrolase</keyword>
<keyword evidence="14" id="KW-1185">Reference proteome</keyword>
<dbReference type="Pfam" id="PF02128">
    <property type="entry name" value="Peptidase_M36"/>
    <property type="match status" value="1"/>
</dbReference>
<keyword evidence="8" id="KW-0862">Zinc</keyword>
<feature type="chain" id="PRO_5030844245" description="Fungalysin metallopeptidase (M36)" evidence="12">
    <location>
        <begin position="39"/>
        <end position="1143"/>
    </location>
</feature>
<evidence type="ECO:0008006" key="15">
    <source>
        <dbReference type="Google" id="ProtNLM"/>
    </source>
</evidence>
<evidence type="ECO:0000256" key="7">
    <source>
        <dbReference type="ARBA" id="ARBA00022801"/>
    </source>
</evidence>
<accession>A0A7W3IY49</accession>
<evidence type="ECO:0000256" key="8">
    <source>
        <dbReference type="ARBA" id="ARBA00022833"/>
    </source>
</evidence>
<dbReference type="InterPro" id="IPR001842">
    <property type="entry name" value="Peptidase_M36"/>
</dbReference>
<comment type="similarity">
    <text evidence="3">Belongs to the peptidase M36 family.</text>
</comment>
<dbReference type="Proteomes" id="UP000580910">
    <property type="component" value="Unassembled WGS sequence"/>
</dbReference>
<dbReference type="PANTHER" id="PTHR33478:SF1">
    <property type="entry name" value="EXTRACELLULAR METALLOPROTEINASE MEP"/>
    <property type="match status" value="1"/>
</dbReference>
<dbReference type="Gene3D" id="3.10.170.10">
    <property type="match status" value="1"/>
</dbReference>
<evidence type="ECO:0000256" key="10">
    <source>
        <dbReference type="ARBA" id="ARBA00023145"/>
    </source>
</evidence>
<sequence length="1143" mass="120448">MTRHPLRPTVRRSRRTTAALALLTATLVPGLTQLPALAAGGTPSSADRSHVDPDSVVTLGDSVPTLADVDTRGTALPSLAQKQAAAGLGAIDLRWNQFGTPSSILPADGSLGAAPGSPVQGARAWLRAHAAVFGLTASQVDALDLVNDQKLALDGGDAVLFRQRFGSLTPALDSMVTVGIARHDVAYVSSSITKTTATPLPATLTPLQGWVKAAAGVGRTLSAADLAGVTRTVSAGWTRLSVPGFAQQQQVRLRALALADGTVRPVFEANVVDVKGGSAFAYTSMVDARTGRILHQQSQVDNSSDAFQFNGEYTATDCGPKHPFEITDNATKQIAVVASAVVESDDIVVKIFDPAGNVLASGDTGTSPEAATYSADVIPAGIYSAQVCPFQDSTVPVTVGGPYAGFVTTSDQEAPAPGDAQFKPRWRFFPANPKLNWSASDNGLSNSVIGCWFVGTGCTLSTGPMRNVQAPGPWDTIGTEGISSNTTYGNNANTHEAWLNPLAPGGTEQAPVSPMRDYTMPFTDAWNNSKCDPTNLHPGGNDIEAVVTNLFAVHNRMHDFAYYLGFNERNYNLQLDNRGKGGTGGDQETGNAQAGALSGGQPSALGRDNANQIALQDGVPGITNQYLFQPIAGAFYSPCTDGDLDMSVVGHEYTHAISNRMVGGPDQGLTSDQGGAMGESWSDLDAMEYMYEHHYSTGTSPYVIGAYATGNKKAGIRDYALDKNPLNYSDIAFDGPGEEVHADGEVWNGTQFEVRQALVKKYNALGYSSTNRELNLKCAQGGVNKGVVRPNKCPGNRRWLQLIFDSFLLQQGSTSMLDARDAMLAADKMRFYGKDLKVMWDAFAKRGMGKGAVSTPDSDQPKPSFASPKSANGTVTFKTPSAGKLFVGDYEARVTPVADSFGKSKLDNKVSFVPGTYRMVFASKTSGFKRFTLTVRPGTSTYVVKAPRNLAGSGAKVIGSTDGSLNPGALIDGTEGTNWAGITSDNVDVSHPFVAVDLAGGVHQVRRVQVSALLNPAPAAATDIPLAADPDSGSRFTAVRQFALEACVADCASDNATWKRFFTSSKDAFPALVPRPVAPDLTLRSFDVPPTKAAAIRFVVLENQCTGYAGYAGEQDNDPANATDCATGSDRGTIAHAAELQVY</sequence>
<keyword evidence="10" id="KW-0865">Zymogen</keyword>
<evidence type="ECO:0000313" key="14">
    <source>
        <dbReference type="Proteomes" id="UP000580910"/>
    </source>
</evidence>
<proteinExistence type="inferred from homology"/>
<dbReference type="GO" id="GO:0008270">
    <property type="term" value="F:zinc ion binding"/>
    <property type="evidence" value="ECO:0007669"/>
    <property type="project" value="InterPro"/>
</dbReference>
<dbReference type="GO" id="GO:0005615">
    <property type="term" value="C:extracellular space"/>
    <property type="evidence" value="ECO:0007669"/>
    <property type="project" value="InterPro"/>
</dbReference>
<gene>
    <name evidence="13" type="ORF">FB382_000975</name>
</gene>
<evidence type="ECO:0000256" key="6">
    <source>
        <dbReference type="ARBA" id="ARBA00022723"/>
    </source>
</evidence>
<dbReference type="EMBL" id="JACGXA010000001">
    <property type="protein sequence ID" value="MBA8802684.1"/>
    <property type="molecule type" value="Genomic_DNA"/>
</dbReference>
<keyword evidence="9" id="KW-0482">Metalloprotease</keyword>
<comment type="cofactor">
    <cofactor evidence="1">
        <name>Zn(2+)</name>
        <dbReference type="ChEBI" id="CHEBI:29105"/>
    </cofactor>
</comment>
<feature type="signal peptide" evidence="12">
    <location>
        <begin position="1"/>
        <end position="38"/>
    </location>
</feature>
<evidence type="ECO:0000256" key="4">
    <source>
        <dbReference type="ARBA" id="ARBA00022525"/>
    </source>
</evidence>
<keyword evidence="4" id="KW-0964">Secreted</keyword>
<comment type="caution">
    <text evidence="13">The sequence shown here is derived from an EMBL/GenBank/DDBJ whole genome shotgun (WGS) entry which is preliminary data.</text>
</comment>